<keyword evidence="4" id="KW-0804">Transcription</keyword>
<dbReference type="Gramene" id="TRITD6Bv1G056110.1">
    <property type="protein sequence ID" value="TRITD6Bv1G056110.1"/>
    <property type="gene ID" value="TRITD6Bv1G056110"/>
</dbReference>
<dbReference type="InterPro" id="IPR002100">
    <property type="entry name" value="TF_MADSbox"/>
</dbReference>
<evidence type="ECO:0000259" key="7">
    <source>
        <dbReference type="PROSITE" id="PS50066"/>
    </source>
</evidence>
<organism evidence="9 10">
    <name type="scientific">Triticum turgidum subsp. durum</name>
    <name type="common">Durum wheat</name>
    <name type="synonym">Triticum durum</name>
    <dbReference type="NCBI Taxonomy" id="4567"/>
    <lineage>
        <taxon>Eukaryota</taxon>
        <taxon>Viridiplantae</taxon>
        <taxon>Streptophyta</taxon>
        <taxon>Embryophyta</taxon>
        <taxon>Tracheophyta</taxon>
        <taxon>Spermatophyta</taxon>
        <taxon>Magnoliopsida</taxon>
        <taxon>Liliopsida</taxon>
        <taxon>Poales</taxon>
        <taxon>Poaceae</taxon>
        <taxon>BOP clade</taxon>
        <taxon>Pooideae</taxon>
        <taxon>Triticodae</taxon>
        <taxon>Triticeae</taxon>
        <taxon>Triticinae</taxon>
        <taxon>Triticum</taxon>
    </lineage>
</organism>
<evidence type="ECO:0000313" key="10">
    <source>
        <dbReference type="Proteomes" id="UP000324705"/>
    </source>
</evidence>
<dbReference type="GO" id="GO:0005634">
    <property type="term" value="C:nucleus"/>
    <property type="evidence" value="ECO:0007669"/>
    <property type="project" value="UniProtKB-SubCell"/>
</dbReference>
<dbReference type="PRINTS" id="PR00404">
    <property type="entry name" value="MADSDOMAIN"/>
</dbReference>
<evidence type="ECO:0000259" key="8">
    <source>
        <dbReference type="PROSITE" id="PS51297"/>
    </source>
</evidence>
<dbReference type="InterPro" id="IPR002487">
    <property type="entry name" value="TF_Kbox"/>
</dbReference>
<name>A0A9R0YHM0_TRITD</name>
<dbReference type="InterPro" id="IPR050142">
    <property type="entry name" value="MADS-box/MEF2_TF"/>
</dbReference>
<reference evidence="9 10" key="1">
    <citation type="submission" date="2017-09" db="EMBL/GenBank/DDBJ databases">
        <authorList>
            <consortium name="International Durum Wheat Genome Sequencing Consortium (IDWGSC)"/>
            <person name="Milanesi L."/>
        </authorList>
    </citation>
    <scope>NUCLEOTIDE SEQUENCE [LARGE SCALE GENOMIC DNA]</scope>
    <source>
        <strain evidence="10">cv. Svevo</strain>
    </source>
</reference>
<dbReference type="PROSITE" id="PS51297">
    <property type="entry name" value="K_BOX"/>
    <property type="match status" value="1"/>
</dbReference>
<gene>
    <name evidence="9" type="ORF">TRITD_6Bv1G056110</name>
</gene>
<dbReference type="AlphaFoldDB" id="A0A9R0YHM0"/>
<evidence type="ECO:0000256" key="5">
    <source>
        <dbReference type="ARBA" id="ARBA00023242"/>
    </source>
</evidence>
<evidence type="ECO:0000256" key="4">
    <source>
        <dbReference type="ARBA" id="ARBA00023163"/>
    </source>
</evidence>
<evidence type="ECO:0000256" key="3">
    <source>
        <dbReference type="ARBA" id="ARBA00023125"/>
    </source>
</evidence>
<dbReference type="Gene3D" id="3.40.1810.10">
    <property type="entry name" value="Transcription factor, MADS-box"/>
    <property type="match status" value="1"/>
</dbReference>
<dbReference type="OMA" id="HEYITPG"/>
<dbReference type="PANTHER" id="PTHR48019">
    <property type="entry name" value="SERUM RESPONSE FACTOR HOMOLOG"/>
    <property type="match status" value="1"/>
</dbReference>
<dbReference type="GO" id="GO:0046983">
    <property type="term" value="F:protein dimerization activity"/>
    <property type="evidence" value="ECO:0007669"/>
    <property type="project" value="InterPro"/>
</dbReference>
<dbReference type="SUPFAM" id="SSF55455">
    <property type="entry name" value="SRF-like"/>
    <property type="match status" value="1"/>
</dbReference>
<feature type="domain" description="MADS-box" evidence="7">
    <location>
        <begin position="5"/>
        <end position="62"/>
    </location>
</feature>
<evidence type="ECO:0000256" key="2">
    <source>
        <dbReference type="ARBA" id="ARBA00023015"/>
    </source>
</evidence>
<dbReference type="GO" id="GO:0045944">
    <property type="term" value="P:positive regulation of transcription by RNA polymerase II"/>
    <property type="evidence" value="ECO:0007669"/>
    <property type="project" value="InterPro"/>
</dbReference>
<feature type="region of interest" description="Disordered" evidence="6">
    <location>
        <begin position="182"/>
        <end position="226"/>
    </location>
</feature>
<keyword evidence="2" id="KW-0805">Transcription regulation</keyword>
<protein>
    <submittedName>
        <fullName evidence="9">Uncharacterized protein</fullName>
    </submittedName>
</protein>
<dbReference type="GO" id="GO:0000977">
    <property type="term" value="F:RNA polymerase II transcription regulatory region sequence-specific DNA binding"/>
    <property type="evidence" value="ECO:0007669"/>
    <property type="project" value="InterPro"/>
</dbReference>
<evidence type="ECO:0000256" key="1">
    <source>
        <dbReference type="ARBA" id="ARBA00004123"/>
    </source>
</evidence>
<accession>A0A9R0YHM0</accession>
<sequence length="247" mass="27783">MGRLGKFEIKRIEDATSRQVCYSKRRSGIMKKARELAVLCDAQVAVVVLSSSGEHHHFCSDGADIKGVFDRYQQATGTSLWTEQYENMQRTLSQLKDINRNLRTEIRQRMGEDLDALEFQELRGLEQNVGAALEVVRQRKYHVITRQTETYKKKVKHSEEVYKKLKQELEHARGPGVRVVHGQPGVRVHGQPGDGRVGRRGGGGDGRRRLGGGHVRLPRGVQPARSARHGLRQLPLPAPVAPGLYIK</sequence>
<dbReference type="Pfam" id="PF00319">
    <property type="entry name" value="SRF-TF"/>
    <property type="match status" value="1"/>
</dbReference>
<dbReference type="InterPro" id="IPR036879">
    <property type="entry name" value="TF_MADSbox_sf"/>
</dbReference>
<dbReference type="PROSITE" id="PS50066">
    <property type="entry name" value="MADS_BOX_2"/>
    <property type="match status" value="1"/>
</dbReference>
<feature type="compositionally biased region" description="Gly residues" evidence="6">
    <location>
        <begin position="192"/>
        <end position="204"/>
    </location>
</feature>
<proteinExistence type="predicted"/>
<feature type="domain" description="K-box" evidence="8">
    <location>
        <begin position="85"/>
        <end position="175"/>
    </location>
</feature>
<dbReference type="CDD" id="cd00265">
    <property type="entry name" value="MADS_MEF2_like"/>
    <property type="match status" value="1"/>
</dbReference>
<keyword evidence="10" id="KW-1185">Reference proteome</keyword>
<keyword evidence="5" id="KW-0539">Nucleus</keyword>
<evidence type="ECO:0000256" key="6">
    <source>
        <dbReference type="SAM" id="MobiDB-lite"/>
    </source>
</evidence>
<dbReference type="Proteomes" id="UP000324705">
    <property type="component" value="Chromosome 6B"/>
</dbReference>
<keyword evidence="3" id="KW-0238">DNA-binding</keyword>
<dbReference type="InterPro" id="IPR033896">
    <property type="entry name" value="MEF2-like_N"/>
</dbReference>
<dbReference type="Pfam" id="PF01486">
    <property type="entry name" value="K-box"/>
    <property type="match status" value="1"/>
</dbReference>
<comment type="subcellular location">
    <subcellularLocation>
        <location evidence="1">Nucleus</location>
    </subcellularLocation>
</comment>
<dbReference type="EMBL" id="LT934122">
    <property type="protein sequence ID" value="VAI55617.1"/>
    <property type="molecule type" value="Genomic_DNA"/>
</dbReference>
<dbReference type="SMART" id="SM00432">
    <property type="entry name" value="MADS"/>
    <property type="match status" value="1"/>
</dbReference>
<evidence type="ECO:0000313" key="9">
    <source>
        <dbReference type="EMBL" id="VAI55617.1"/>
    </source>
</evidence>
<dbReference type="GO" id="GO:0003700">
    <property type="term" value="F:DNA-binding transcription factor activity"/>
    <property type="evidence" value="ECO:0007669"/>
    <property type="project" value="InterPro"/>
</dbReference>